<proteinExistence type="inferred from homology"/>
<feature type="chain" id="PRO_5025402739" description="Deoxyribonuclease-2-alpha" evidence="19">
    <location>
        <begin position="18"/>
        <end position="319"/>
    </location>
</feature>
<keyword evidence="13" id="KW-0458">Lysosome</keyword>
<keyword evidence="11" id="KW-1015">Disulfide bond</keyword>
<dbReference type="EC" id="3.1.22.1" evidence="4"/>
<name>A0A6A5E5T3_PERFL</name>
<feature type="signal peptide" evidence="19">
    <location>
        <begin position="1"/>
        <end position="17"/>
    </location>
</feature>
<comment type="caution">
    <text evidence="20">The sequence shown here is derived from an EMBL/GenBank/DDBJ whole genome shotgun (WGS) entry which is preliminary data.</text>
</comment>
<evidence type="ECO:0000256" key="15">
    <source>
        <dbReference type="ARBA" id="ARBA00041393"/>
    </source>
</evidence>
<gene>
    <name evidence="20" type="ORF">PFLUV_G00206640</name>
</gene>
<evidence type="ECO:0000313" key="20">
    <source>
        <dbReference type="EMBL" id="KAF1377996.1"/>
    </source>
</evidence>
<comment type="function">
    <text evidence="18">Hydrolyzes DNA under acidic conditions with a preference for double-stranded DNA. Plays a major role in the clearance of nucleic acids generated through apoptosis, hence preventing autoinflammation. Necessary for proper fetal development and for definitive erythropoiesis in fetal liver and bone marrow, where it degrades nuclear DNA expelled from erythroid precursor cells.</text>
</comment>
<organism evidence="20 21">
    <name type="scientific">Perca fluviatilis</name>
    <name type="common">European perch</name>
    <dbReference type="NCBI Taxonomy" id="8168"/>
    <lineage>
        <taxon>Eukaryota</taxon>
        <taxon>Metazoa</taxon>
        <taxon>Chordata</taxon>
        <taxon>Craniata</taxon>
        <taxon>Vertebrata</taxon>
        <taxon>Euteleostomi</taxon>
        <taxon>Actinopterygii</taxon>
        <taxon>Neopterygii</taxon>
        <taxon>Teleostei</taxon>
        <taxon>Neoteleostei</taxon>
        <taxon>Acanthomorphata</taxon>
        <taxon>Eupercaria</taxon>
        <taxon>Perciformes</taxon>
        <taxon>Percoidei</taxon>
        <taxon>Percidae</taxon>
        <taxon>Percinae</taxon>
        <taxon>Perca</taxon>
    </lineage>
</organism>
<reference evidence="20 21" key="1">
    <citation type="submission" date="2019-06" db="EMBL/GenBank/DDBJ databases">
        <title>A chromosome-scale genome assembly of the European perch, Perca fluviatilis.</title>
        <authorList>
            <person name="Roques C."/>
            <person name="Zahm M."/>
            <person name="Cabau C."/>
            <person name="Klopp C."/>
            <person name="Bouchez O."/>
            <person name="Donnadieu C."/>
            <person name="Kuhl H."/>
            <person name="Gislard M."/>
            <person name="Guendouz S."/>
            <person name="Journot L."/>
            <person name="Haffray P."/>
            <person name="Bestin A."/>
            <person name="Morvezen R."/>
            <person name="Feron R."/>
            <person name="Wen M."/>
            <person name="Jouanno E."/>
            <person name="Herpin A."/>
            <person name="Schartl M."/>
            <person name="Postlethwait J."/>
            <person name="Schaerlinger B."/>
            <person name="Chardard D."/>
            <person name="Lecocq T."/>
            <person name="Poncet C."/>
            <person name="Jaffrelo L."/>
            <person name="Lampietro C."/>
            <person name="Guiguen Y."/>
        </authorList>
    </citation>
    <scope>NUCLEOTIDE SEQUENCE [LARGE SCALE GENOMIC DNA]</scope>
    <source>
        <tissue evidence="20">Blood</tissue>
    </source>
</reference>
<dbReference type="EMBL" id="VHII01000017">
    <property type="protein sequence ID" value="KAF1377996.1"/>
    <property type="molecule type" value="Genomic_DNA"/>
</dbReference>
<evidence type="ECO:0000256" key="5">
    <source>
        <dbReference type="ARBA" id="ARBA00022473"/>
    </source>
</evidence>
<comment type="similarity">
    <text evidence="3">Belongs to the DNase II family.</text>
</comment>
<keyword evidence="10" id="KW-0378">Hydrolase</keyword>
<evidence type="ECO:0000256" key="4">
    <source>
        <dbReference type="ARBA" id="ARBA00012036"/>
    </source>
</evidence>
<evidence type="ECO:0000256" key="1">
    <source>
        <dbReference type="ARBA" id="ARBA00000447"/>
    </source>
</evidence>
<keyword evidence="12" id="KW-0325">Glycoprotein</keyword>
<protein>
    <recommendedName>
        <fullName evidence="14">Deoxyribonuclease-2-alpha</fullName>
        <ecNumber evidence="4">3.1.22.1</ecNumber>
    </recommendedName>
    <alternativeName>
        <fullName evidence="15">Acid DNase</fullName>
    </alternativeName>
    <alternativeName>
        <fullName evidence="17">Deoxyribonuclease II alpha</fullName>
    </alternativeName>
    <alternativeName>
        <fullName evidence="16">Lysosomal DNase II</fullName>
    </alternativeName>
</protein>
<dbReference type="CDD" id="cd09120">
    <property type="entry name" value="PLDc_DNaseII_1"/>
    <property type="match status" value="1"/>
</dbReference>
<keyword evidence="6" id="KW-0053">Apoptosis</keyword>
<keyword evidence="9" id="KW-0255">Endonuclease</keyword>
<evidence type="ECO:0000256" key="3">
    <source>
        <dbReference type="ARBA" id="ARBA00007527"/>
    </source>
</evidence>
<dbReference type="GO" id="GO:0006309">
    <property type="term" value="P:apoptotic DNA fragmentation"/>
    <property type="evidence" value="ECO:0007669"/>
    <property type="project" value="TreeGrafter"/>
</dbReference>
<evidence type="ECO:0000256" key="6">
    <source>
        <dbReference type="ARBA" id="ARBA00022703"/>
    </source>
</evidence>
<comment type="subcellular location">
    <subcellularLocation>
        <location evidence="2">Lysosome</location>
    </subcellularLocation>
</comment>
<dbReference type="PANTHER" id="PTHR10858:SF9">
    <property type="entry name" value="DEOXYRIBONUCLEASE-2-ALPHA"/>
    <property type="match status" value="1"/>
</dbReference>
<accession>A0A6A5E5T3</accession>
<evidence type="ECO:0000256" key="2">
    <source>
        <dbReference type="ARBA" id="ARBA00004371"/>
    </source>
</evidence>
<dbReference type="PANTHER" id="PTHR10858">
    <property type="entry name" value="DEOXYRIBONUCLEASE II"/>
    <property type="match status" value="1"/>
</dbReference>
<evidence type="ECO:0000256" key="7">
    <source>
        <dbReference type="ARBA" id="ARBA00022722"/>
    </source>
</evidence>
<dbReference type="GO" id="GO:0004531">
    <property type="term" value="F:deoxyribonuclease II activity"/>
    <property type="evidence" value="ECO:0007669"/>
    <property type="project" value="UniProtKB-EC"/>
</dbReference>
<evidence type="ECO:0000256" key="17">
    <source>
        <dbReference type="ARBA" id="ARBA00043033"/>
    </source>
</evidence>
<evidence type="ECO:0000256" key="12">
    <source>
        <dbReference type="ARBA" id="ARBA00023180"/>
    </source>
</evidence>
<dbReference type="InterPro" id="IPR004947">
    <property type="entry name" value="DNase_II"/>
</dbReference>
<evidence type="ECO:0000256" key="13">
    <source>
        <dbReference type="ARBA" id="ARBA00023228"/>
    </source>
</evidence>
<keyword evidence="5" id="KW-0217">Developmental protein</keyword>
<keyword evidence="7" id="KW-0540">Nuclease</keyword>
<sequence>MWRIFLMVSLLCWSADGQDVTCRDNNNGEVDWYIMYKAPKLNNIGTKGLEYIYIDPKGKKTSKDHNKLINNTNGVLANTLRPLFKPTTSMPADFGFISYSDQPPDGKGVPDKFGHSKGLVMMDKAKTGVWLLHSVPKFPFKRDNNFYPTSGSVYAQTFICVTFNYNQFNKIGQHLLNISAYPFDHHIPTDFYNELKEAANKSSGNRIPGEIIQHLTSAGGTQFRSFAKKLYKEEERPQQGIYEGDLYLTIAKEYNTDVKVQTWPCNQDKPYCEQNQPQVINIKSVKADLGNGEVKWEVEWKAVSSPVSGTQTVTLMLDH</sequence>
<dbReference type="Proteomes" id="UP000465112">
    <property type="component" value="Chromosome 17"/>
</dbReference>
<keyword evidence="8 19" id="KW-0732">Signal</keyword>
<dbReference type="GO" id="GO:0005764">
    <property type="term" value="C:lysosome"/>
    <property type="evidence" value="ECO:0007669"/>
    <property type="project" value="UniProtKB-SubCell"/>
</dbReference>
<keyword evidence="21" id="KW-1185">Reference proteome</keyword>
<evidence type="ECO:0000256" key="16">
    <source>
        <dbReference type="ARBA" id="ARBA00041918"/>
    </source>
</evidence>
<comment type="catalytic activity">
    <reaction evidence="1">
        <text>Endonucleolytic cleavage to nucleoside 3'-phosphates and 3'-phosphooligonucleotide end-products.</text>
        <dbReference type="EC" id="3.1.22.1"/>
    </reaction>
</comment>
<evidence type="ECO:0000256" key="18">
    <source>
        <dbReference type="ARBA" id="ARBA00045381"/>
    </source>
</evidence>
<dbReference type="AlphaFoldDB" id="A0A6A5E5T3"/>
<evidence type="ECO:0000256" key="8">
    <source>
        <dbReference type="ARBA" id="ARBA00022729"/>
    </source>
</evidence>
<evidence type="ECO:0000256" key="10">
    <source>
        <dbReference type="ARBA" id="ARBA00022801"/>
    </source>
</evidence>
<evidence type="ECO:0000256" key="19">
    <source>
        <dbReference type="SAM" id="SignalP"/>
    </source>
</evidence>
<evidence type="ECO:0000256" key="11">
    <source>
        <dbReference type="ARBA" id="ARBA00023157"/>
    </source>
</evidence>
<dbReference type="Pfam" id="PF03265">
    <property type="entry name" value="DNase_II"/>
    <property type="match status" value="1"/>
</dbReference>
<evidence type="ECO:0000256" key="9">
    <source>
        <dbReference type="ARBA" id="ARBA00022759"/>
    </source>
</evidence>
<evidence type="ECO:0000256" key="14">
    <source>
        <dbReference type="ARBA" id="ARBA00039868"/>
    </source>
</evidence>
<evidence type="ECO:0000313" key="21">
    <source>
        <dbReference type="Proteomes" id="UP000465112"/>
    </source>
</evidence>